<dbReference type="RefSeq" id="YP_009792835.1">
    <property type="nucleotide sequence ID" value="NC_047862.1"/>
</dbReference>
<organism evidence="1 2">
    <name type="scientific">Klebsiella phage vB_KpnS_IME279</name>
    <dbReference type="NCBI Taxonomy" id="2041211"/>
    <lineage>
        <taxon>Viruses</taxon>
        <taxon>Duplodnaviria</taxon>
        <taxon>Heunggongvirae</taxon>
        <taxon>Uroviricota</taxon>
        <taxon>Caudoviricetes</taxon>
        <taxon>Sortsnevirus</taxon>
        <taxon>Sortsnevirus IME279</taxon>
    </lineage>
</organism>
<reference evidence="2" key="1">
    <citation type="submission" date="2017-08" db="EMBL/GenBank/DDBJ databases">
        <authorList>
            <person name="Zhao F."/>
            <person name="Pan X."/>
            <person name="Tong Y."/>
        </authorList>
    </citation>
    <scope>NUCLEOTIDE SEQUENCE [LARGE SCALE GENOMIC DNA]</scope>
</reference>
<dbReference type="Proteomes" id="UP000229963">
    <property type="component" value="Segment"/>
</dbReference>
<proteinExistence type="predicted"/>
<sequence length="146" mass="16609">MSKKNKSTRERIEASGLPQHLIDMYRTLVVWYDLDDLARVRKAGVKLHKVKEYSQGAGALCHDVTIDGFRYQFIGLRYVPNPNQLLGRVVHENVHAINNIWRHAGVRPDLDNDEHQAYFAEDLAYHGFMAASTLFAEKGADDGKKS</sequence>
<evidence type="ECO:0000313" key="1">
    <source>
        <dbReference type="EMBL" id="ATI16439.1"/>
    </source>
</evidence>
<keyword evidence="2" id="KW-1185">Reference proteome</keyword>
<name>A0A291LCE6_9CAUD</name>
<accession>A0A291LCE6</accession>
<protein>
    <submittedName>
        <fullName evidence="1">Uncharacterized protein</fullName>
    </submittedName>
</protein>
<dbReference type="GeneID" id="54983044"/>
<dbReference type="KEGG" id="vg:54983044"/>
<evidence type="ECO:0000313" key="2">
    <source>
        <dbReference type="Proteomes" id="UP000229963"/>
    </source>
</evidence>
<dbReference type="EMBL" id="MF614100">
    <property type="protein sequence ID" value="ATI16439.1"/>
    <property type="molecule type" value="Genomic_DNA"/>
</dbReference>